<name>A0A2H3K315_WOLCO</name>
<gene>
    <name evidence="2" type="ORF">WOLCODRAFT_139056</name>
</gene>
<feature type="compositionally biased region" description="Polar residues" evidence="1">
    <location>
        <begin position="9"/>
        <end position="20"/>
    </location>
</feature>
<organism evidence="2 3">
    <name type="scientific">Wolfiporia cocos (strain MD-104)</name>
    <name type="common">Brown rot fungus</name>
    <dbReference type="NCBI Taxonomy" id="742152"/>
    <lineage>
        <taxon>Eukaryota</taxon>
        <taxon>Fungi</taxon>
        <taxon>Dikarya</taxon>
        <taxon>Basidiomycota</taxon>
        <taxon>Agaricomycotina</taxon>
        <taxon>Agaricomycetes</taxon>
        <taxon>Polyporales</taxon>
        <taxon>Phaeolaceae</taxon>
        <taxon>Wolfiporia</taxon>
    </lineage>
</organism>
<evidence type="ECO:0000313" key="2">
    <source>
        <dbReference type="EMBL" id="PCH44528.1"/>
    </source>
</evidence>
<evidence type="ECO:0000313" key="3">
    <source>
        <dbReference type="Proteomes" id="UP000218811"/>
    </source>
</evidence>
<dbReference type="OrthoDB" id="3253416at2759"/>
<protein>
    <submittedName>
        <fullName evidence="2">Uncharacterized protein</fullName>
    </submittedName>
</protein>
<evidence type="ECO:0000256" key="1">
    <source>
        <dbReference type="SAM" id="MobiDB-lite"/>
    </source>
</evidence>
<feature type="region of interest" description="Disordered" evidence="1">
    <location>
        <begin position="1"/>
        <end position="20"/>
    </location>
</feature>
<keyword evidence="3" id="KW-1185">Reference proteome</keyword>
<sequence length="127" mass="14799">MQGKFVLNPTPSYSERMSSTRGEIRRIMQQQLREITGDDVAVMRYNTYWKDIVTRYRVVIQGWPQDVPFRNLSDVSNLGKLDILLQGWQSGTIRFRHITDEEYEFLSAERAAGHEIWGGNAMAAWDE</sequence>
<dbReference type="STRING" id="742152.A0A2H3K315"/>
<dbReference type="Proteomes" id="UP000218811">
    <property type="component" value="Unassembled WGS sequence"/>
</dbReference>
<dbReference type="EMBL" id="KB468157">
    <property type="protein sequence ID" value="PCH44528.1"/>
    <property type="molecule type" value="Genomic_DNA"/>
</dbReference>
<dbReference type="AlphaFoldDB" id="A0A2H3K315"/>
<dbReference type="OMA" id="CQITHDA"/>
<accession>A0A2H3K315</accession>
<reference evidence="2 3" key="1">
    <citation type="journal article" date="2012" name="Science">
        <title>The Paleozoic origin of enzymatic lignin decomposition reconstructed from 31 fungal genomes.</title>
        <authorList>
            <person name="Floudas D."/>
            <person name="Binder M."/>
            <person name="Riley R."/>
            <person name="Barry K."/>
            <person name="Blanchette R.A."/>
            <person name="Henrissat B."/>
            <person name="Martinez A.T."/>
            <person name="Otillar R."/>
            <person name="Spatafora J.W."/>
            <person name="Yadav J.S."/>
            <person name="Aerts A."/>
            <person name="Benoit I."/>
            <person name="Boyd A."/>
            <person name="Carlson A."/>
            <person name="Copeland A."/>
            <person name="Coutinho P.M."/>
            <person name="de Vries R.P."/>
            <person name="Ferreira P."/>
            <person name="Findley K."/>
            <person name="Foster B."/>
            <person name="Gaskell J."/>
            <person name="Glotzer D."/>
            <person name="Gorecki P."/>
            <person name="Heitman J."/>
            <person name="Hesse C."/>
            <person name="Hori C."/>
            <person name="Igarashi K."/>
            <person name="Jurgens J.A."/>
            <person name="Kallen N."/>
            <person name="Kersten P."/>
            <person name="Kohler A."/>
            <person name="Kuees U."/>
            <person name="Kumar T.K.A."/>
            <person name="Kuo A."/>
            <person name="LaButti K."/>
            <person name="Larrondo L.F."/>
            <person name="Lindquist E."/>
            <person name="Ling A."/>
            <person name="Lombard V."/>
            <person name="Lucas S."/>
            <person name="Lundell T."/>
            <person name="Martin R."/>
            <person name="McLaughlin D.J."/>
            <person name="Morgenstern I."/>
            <person name="Morin E."/>
            <person name="Murat C."/>
            <person name="Nagy L.G."/>
            <person name="Nolan M."/>
            <person name="Ohm R.A."/>
            <person name="Patyshakuliyeva A."/>
            <person name="Rokas A."/>
            <person name="Ruiz-Duenas F.J."/>
            <person name="Sabat G."/>
            <person name="Salamov A."/>
            <person name="Samejima M."/>
            <person name="Schmutz J."/>
            <person name="Slot J.C."/>
            <person name="St John F."/>
            <person name="Stenlid J."/>
            <person name="Sun H."/>
            <person name="Sun S."/>
            <person name="Syed K."/>
            <person name="Tsang A."/>
            <person name="Wiebenga A."/>
            <person name="Young D."/>
            <person name="Pisabarro A."/>
            <person name="Eastwood D.C."/>
            <person name="Martin F."/>
            <person name="Cullen D."/>
            <person name="Grigoriev I.V."/>
            <person name="Hibbett D.S."/>
        </authorList>
    </citation>
    <scope>NUCLEOTIDE SEQUENCE [LARGE SCALE GENOMIC DNA]</scope>
    <source>
        <strain evidence="2 3">MD-104</strain>
    </source>
</reference>
<proteinExistence type="predicted"/>